<feature type="transmembrane region" description="Helical" evidence="1">
    <location>
        <begin position="33"/>
        <end position="53"/>
    </location>
</feature>
<dbReference type="RefSeq" id="WP_148931042.1">
    <property type="nucleotide sequence ID" value="NZ_VNHS01000008.1"/>
</dbReference>
<dbReference type="Proteomes" id="UP000323257">
    <property type="component" value="Unassembled WGS sequence"/>
</dbReference>
<keyword evidence="1" id="KW-1133">Transmembrane helix</keyword>
<evidence type="ECO:0000313" key="2">
    <source>
        <dbReference type="EMBL" id="TYP72410.1"/>
    </source>
</evidence>
<organism evidence="2 3">
    <name type="scientific">Paenibacillus methanolicus</name>
    <dbReference type="NCBI Taxonomy" id="582686"/>
    <lineage>
        <taxon>Bacteria</taxon>
        <taxon>Bacillati</taxon>
        <taxon>Bacillota</taxon>
        <taxon>Bacilli</taxon>
        <taxon>Bacillales</taxon>
        <taxon>Paenibacillaceae</taxon>
        <taxon>Paenibacillus</taxon>
    </lineage>
</organism>
<gene>
    <name evidence="2" type="ORF">BCM02_10864</name>
</gene>
<reference evidence="2 3" key="1">
    <citation type="submission" date="2019-07" db="EMBL/GenBank/DDBJ databases">
        <title>Genomic Encyclopedia of Type Strains, Phase III (KMG-III): the genomes of soil and plant-associated and newly described type strains.</title>
        <authorList>
            <person name="Whitman W."/>
        </authorList>
    </citation>
    <scope>NUCLEOTIDE SEQUENCE [LARGE SCALE GENOMIC DNA]</scope>
    <source>
        <strain evidence="2 3">BL24</strain>
    </source>
</reference>
<keyword evidence="1" id="KW-0812">Transmembrane</keyword>
<dbReference type="AlphaFoldDB" id="A0A5S5C245"/>
<dbReference type="OrthoDB" id="2628403at2"/>
<proteinExistence type="predicted"/>
<sequence>MIASITWFTIFAIVASAQQIRYWRRTGNKREAWVFLGWMIAAWGLGIALIAGVEFPAPTKPILPQWK</sequence>
<name>A0A5S5C245_9BACL</name>
<protein>
    <submittedName>
        <fullName evidence="2">Uncharacterized protein</fullName>
    </submittedName>
</protein>
<keyword evidence="1" id="KW-0472">Membrane</keyword>
<dbReference type="EMBL" id="VNHS01000008">
    <property type="protein sequence ID" value="TYP72410.1"/>
    <property type="molecule type" value="Genomic_DNA"/>
</dbReference>
<comment type="caution">
    <text evidence="2">The sequence shown here is derived from an EMBL/GenBank/DDBJ whole genome shotgun (WGS) entry which is preliminary data.</text>
</comment>
<keyword evidence="3" id="KW-1185">Reference proteome</keyword>
<evidence type="ECO:0000313" key="3">
    <source>
        <dbReference type="Proteomes" id="UP000323257"/>
    </source>
</evidence>
<evidence type="ECO:0000256" key="1">
    <source>
        <dbReference type="SAM" id="Phobius"/>
    </source>
</evidence>
<accession>A0A5S5C245</accession>